<evidence type="ECO:0000256" key="4">
    <source>
        <dbReference type="ARBA" id="ARBA00022813"/>
    </source>
</evidence>
<evidence type="ECO:0000256" key="6">
    <source>
        <dbReference type="ARBA" id="ARBA00023236"/>
    </source>
</evidence>
<keyword evidence="5" id="KW-0234">DNA repair</keyword>
<evidence type="ECO:0000256" key="2">
    <source>
        <dbReference type="ARBA" id="ARBA00022763"/>
    </source>
</evidence>
<evidence type="ECO:0000256" key="3">
    <source>
        <dbReference type="ARBA" id="ARBA00022801"/>
    </source>
</evidence>
<keyword evidence="10" id="KW-1185">Reference proteome</keyword>
<dbReference type="Pfam" id="PF00717">
    <property type="entry name" value="Peptidase_S24"/>
    <property type="match status" value="1"/>
</dbReference>
<evidence type="ECO:0000256" key="1">
    <source>
        <dbReference type="ARBA" id="ARBA00007484"/>
    </source>
</evidence>
<dbReference type="GO" id="GO:0006355">
    <property type="term" value="P:regulation of DNA-templated transcription"/>
    <property type="evidence" value="ECO:0007669"/>
    <property type="project" value="InterPro"/>
</dbReference>
<keyword evidence="4 7" id="KW-0068">Autocatalytic cleavage</keyword>
<dbReference type="PANTHER" id="PTHR33516:SF2">
    <property type="entry name" value="LEXA REPRESSOR-RELATED"/>
    <property type="match status" value="1"/>
</dbReference>
<dbReference type="EC" id="2.7.7.7" evidence="9"/>
<proteinExistence type="inferred from homology"/>
<dbReference type="GO" id="GO:0003887">
    <property type="term" value="F:DNA-directed DNA polymerase activity"/>
    <property type="evidence" value="ECO:0007669"/>
    <property type="project" value="UniProtKB-EC"/>
</dbReference>
<protein>
    <submittedName>
        <fullName evidence="9">Translesion error-prone DNA polymerase V autoproteolytic subunit</fullName>
        <ecNumber evidence="9">2.7.7.7</ecNumber>
    </submittedName>
</protein>
<dbReference type="EMBL" id="VYKJ01000002">
    <property type="protein sequence ID" value="KAA9001700.1"/>
    <property type="molecule type" value="Genomic_DNA"/>
</dbReference>
<dbReference type="PANTHER" id="PTHR33516">
    <property type="entry name" value="LEXA REPRESSOR"/>
    <property type="match status" value="1"/>
</dbReference>
<dbReference type="InterPro" id="IPR006197">
    <property type="entry name" value="Peptidase_S24_LexA"/>
</dbReference>
<keyword evidence="2" id="KW-0227">DNA damage</keyword>
<gene>
    <name evidence="9" type="primary">umuD</name>
    <name evidence="9" type="ORF">FJU30_05245</name>
</gene>
<dbReference type="GO" id="GO:0009432">
    <property type="term" value="P:SOS response"/>
    <property type="evidence" value="ECO:0007669"/>
    <property type="project" value="UniProtKB-KW"/>
</dbReference>
<feature type="domain" description="Peptidase S24/S26A/S26B/S26C" evidence="8">
    <location>
        <begin position="16"/>
        <end position="131"/>
    </location>
</feature>
<evidence type="ECO:0000256" key="7">
    <source>
        <dbReference type="RuleBase" id="RU003991"/>
    </source>
</evidence>
<keyword evidence="6" id="KW-0742">SOS response</keyword>
<sequence length="139" mass="15143">MHVIKLSELPFGPALPLFGDRIAAGFPSPAQDYVEQRINLNDVCVQHPAATYFVRVCGDSMVDASINDGDLVVVDSSLQARHGDIVIAAIGGDFTIKRLQTTPRPALLPMNARYAPIYLNPAEQLDIFGVVTYVIHALR</sequence>
<dbReference type="InterPro" id="IPR050077">
    <property type="entry name" value="LexA_repressor"/>
</dbReference>
<evidence type="ECO:0000313" key="10">
    <source>
        <dbReference type="Proteomes" id="UP000335415"/>
    </source>
</evidence>
<evidence type="ECO:0000313" key="9">
    <source>
        <dbReference type="EMBL" id="KAA9001700.1"/>
    </source>
</evidence>
<name>A0A5J5G3W1_9GAMM</name>
<accession>A0A5J5G3W1</accession>
<dbReference type="NCBIfam" id="NF007621">
    <property type="entry name" value="PRK10276.1"/>
    <property type="match status" value="1"/>
</dbReference>
<dbReference type="Proteomes" id="UP000335415">
    <property type="component" value="Unassembled WGS sequence"/>
</dbReference>
<dbReference type="OrthoDB" id="9787787at2"/>
<comment type="similarity">
    <text evidence="1 7">Belongs to the peptidase S24 family.</text>
</comment>
<reference evidence="9 10" key="1">
    <citation type="submission" date="2019-09" db="EMBL/GenBank/DDBJ databases">
        <authorList>
            <person name="Li Y."/>
        </authorList>
    </citation>
    <scope>NUCLEOTIDE SEQUENCE [LARGE SCALE GENOMIC DNA]</scope>
    <source>
        <strain evidence="9 10">L3-3HA</strain>
    </source>
</reference>
<organism evidence="9 10">
    <name type="scientific">Affinibrenneria salicis</name>
    <dbReference type="NCBI Taxonomy" id="2590031"/>
    <lineage>
        <taxon>Bacteria</taxon>
        <taxon>Pseudomonadati</taxon>
        <taxon>Pseudomonadota</taxon>
        <taxon>Gammaproteobacteria</taxon>
        <taxon>Enterobacterales</taxon>
        <taxon>Pectobacteriaceae</taxon>
        <taxon>Affinibrenneria</taxon>
    </lineage>
</organism>
<keyword evidence="3 7" id="KW-0378">Hydrolase</keyword>
<dbReference type="RefSeq" id="WP_150433941.1">
    <property type="nucleotide sequence ID" value="NZ_VYKJ01000002.1"/>
</dbReference>
<evidence type="ECO:0000259" key="8">
    <source>
        <dbReference type="Pfam" id="PF00717"/>
    </source>
</evidence>
<dbReference type="PRINTS" id="PR00726">
    <property type="entry name" value="LEXASERPTASE"/>
</dbReference>
<evidence type="ECO:0000256" key="5">
    <source>
        <dbReference type="ARBA" id="ARBA00023204"/>
    </source>
</evidence>
<dbReference type="GO" id="GO:0003677">
    <property type="term" value="F:DNA binding"/>
    <property type="evidence" value="ECO:0007669"/>
    <property type="project" value="InterPro"/>
</dbReference>
<keyword evidence="9" id="KW-0548">Nucleotidyltransferase</keyword>
<dbReference type="InterPro" id="IPR015927">
    <property type="entry name" value="Peptidase_S24_S26A/B/C"/>
</dbReference>
<comment type="caution">
    <text evidence="9">The sequence shown here is derived from an EMBL/GenBank/DDBJ whole genome shotgun (WGS) entry which is preliminary data.</text>
</comment>
<dbReference type="InterPro" id="IPR036286">
    <property type="entry name" value="LexA/Signal_pep-like_sf"/>
</dbReference>
<dbReference type="GO" id="GO:0006281">
    <property type="term" value="P:DNA repair"/>
    <property type="evidence" value="ECO:0007669"/>
    <property type="project" value="UniProtKB-KW"/>
</dbReference>
<dbReference type="CDD" id="cd06529">
    <property type="entry name" value="S24_LexA-like"/>
    <property type="match status" value="1"/>
</dbReference>
<dbReference type="Gene3D" id="2.10.109.10">
    <property type="entry name" value="Umud Fragment, subunit A"/>
    <property type="match status" value="1"/>
</dbReference>
<dbReference type="InterPro" id="IPR039418">
    <property type="entry name" value="LexA-like"/>
</dbReference>
<dbReference type="SUPFAM" id="SSF51306">
    <property type="entry name" value="LexA/Signal peptidase"/>
    <property type="match status" value="1"/>
</dbReference>
<dbReference type="AlphaFoldDB" id="A0A5J5G3W1"/>
<keyword evidence="9" id="KW-0808">Transferase</keyword>
<dbReference type="GO" id="GO:0016787">
    <property type="term" value="F:hydrolase activity"/>
    <property type="evidence" value="ECO:0007669"/>
    <property type="project" value="UniProtKB-KW"/>
</dbReference>